<comment type="caution">
    <text evidence="2">The sequence shown here is derived from an EMBL/GenBank/DDBJ whole genome shotgun (WGS) entry which is preliminary data.</text>
</comment>
<name>A0ABV0SBB4_9TELE</name>
<evidence type="ECO:0000313" key="3">
    <source>
        <dbReference type="Proteomes" id="UP001434883"/>
    </source>
</evidence>
<accession>A0ABV0SBB4</accession>
<proteinExistence type="predicted"/>
<feature type="region of interest" description="Disordered" evidence="1">
    <location>
        <begin position="1"/>
        <end position="75"/>
    </location>
</feature>
<dbReference type="Proteomes" id="UP001434883">
    <property type="component" value="Unassembled WGS sequence"/>
</dbReference>
<dbReference type="Gene3D" id="3.90.70.10">
    <property type="entry name" value="Cysteine proteinases"/>
    <property type="match status" value="1"/>
</dbReference>
<organism evidence="2 3">
    <name type="scientific">Xenoophorus captivus</name>
    <dbReference type="NCBI Taxonomy" id="1517983"/>
    <lineage>
        <taxon>Eukaryota</taxon>
        <taxon>Metazoa</taxon>
        <taxon>Chordata</taxon>
        <taxon>Craniata</taxon>
        <taxon>Vertebrata</taxon>
        <taxon>Euteleostomi</taxon>
        <taxon>Actinopterygii</taxon>
        <taxon>Neopterygii</taxon>
        <taxon>Teleostei</taxon>
        <taxon>Neoteleostei</taxon>
        <taxon>Acanthomorphata</taxon>
        <taxon>Ovalentaria</taxon>
        <taxon>Atherinomorphae</taxon>
        <taxon>Cyprinodontiformes</taxon>
        <taxon>Goodeidae</taxon>
        <taxon>Xenoophorus</taxon>
    </lineage>
</organism>
<evidence type="ECO:0000313" key="2">
    <source>
        <dbReference type="EMBL" id="MEQ2217436.1"/>
    </source>
</evidence>
<dbReference type="EMBL" id="JAHRIN010075843">
    <property type="protein sequence ID" value="MEQ2217436.1"/>
    <property type="molecule type" value="Genomic_DNA"/>
</dbReference>
<feature type="non-terminal residue" evidence="2">
    <location>
        <position position="1"/>
    </location>
</feature>
<evidence type="ECO:0000256" key="1">
    <source>
        <dbReference type="SAM" id="MobiDB-lite"/>
    </source>
</evidence>
<sequence>KQLNRRSSSSVEEKGASCGAERAEEEAVAGGSARGVSVCKMAAAGSLSDGSERDSGAQDSSNDADSEASETSTKQCGAVGQLVTAVSKVNLGFSPGDMSTSTHCSPEEQGETQSRDHLHHQHHQGAFQALSHSYTPTSKECSIQSCLHQFTSVELLMGNNKLLCENCTERRQKQLRKSSSTGETNTAVPTPTWFSADECYSVAFDQNNL</sequence>
<feature type="compositionally biased region" description="Polar residues" evidence="1">
    <location>
        <begin position="1"/>
        <end position="10"/>
    </location>
</feature>
<dbReference type="InterPro" id="IPR038765">
    <property type="entry name" value="Papain-like_cys_pep_sf"/>
</dbReference>
<feature type="compositionally biased region" description="Low complexity" evidence="1">
    <location>
        <begin position="28"/>
        <end position="38"/>
    </location>
</feature>
<dbReference type="SUPFAM" id="SSF54001">
    <property type="entry name" value="Cysteine proteinases"/>
    <property type="match status" value="1"/>
</dbReference>
<reference evidence="2 3" key="1">
    <citation type="submission" date="2021-06" db="EMBL/GenBank/DDBJ databases">
        <authorList>
            <person name="Palmer J.M."/>
        </authorList>
    </citation>
    <scope>NUCLEOTIDE SEQUENCE [LARGE SCALE GENOMIC DNA]</scope>
    <source>
        <strain evidence="2 3">XC_2019</strain>
        <tissue evidence="2">Muscle</tissue>
    </source>
</reference>
<feature type="region of interest" description="Disordered" evidence="1">
    <location>
        <begin position="97"/>
        <end position="125"/>
    </location>
</feature>
<protein>
    <submittedName>
        <fullName evidence="2">Uncharacterized protein</fullName>
    </submittedName>
</protein>
<keyword evidence="3" id="KW-1185">Reference proteome</keyword>
<gene>
    <name evidence="2" type="ORF">XENOCAPTIV_010106</name>
</gene>